<name>A0ABY6K3E0_9ARAC</name>
<evidence type="ECO:0000256" key="2">
    <source>
        <dbReference type="SAM" id="SignalP"/>
    </source>
</evidence>
<dbReference type="Pfam" id="PF08059">
    <property type="entry name" value="SEP"/>
    <property type="match status" value="1"/>
</dbReference>
<dbReference type="EMBL" id="CP092864">
    <property type="protein sequence ID" value="UYV62806.1"/>
    <property type="molecule type" value="Genomic_DNA"/>
</dbReference>
<dbReference type="SUPFAM" id="SSF102848">
    <property type="entry name" value="NSFL1 (p97 ATPase) cofactor p47, SEP domain"/>
    <property type="match status" value="1"/>
</dbReference>
<evidence type="ECO:0000259" key="3">
    <source>
        <dbReference type="PROSITE" id="PS50033"/>
    </source>
</evidence>
<dbReference type="InterPro" id="IPR012989">
    <property type="entry name" value="SEP_domain"/>
</dbReference>
<sequence length="359" mass="39843">MGQDLWFTLVMSISRWRFVFLSRITTLTSLLSGGGGHEDDEEGQAFYAGGSERSGQQVIGPSKKNYPEIVEQMFKAAQNRGAQLVDSAQPKRKPLFQGQGHRLGSSLNEESAPVVPQSPEDEPVEVSLVLWQNGFTLDSGPLRPYSDPSSMAFLEAVRRGEIPAEIRAQHLRREVNVNMKDNRHQSYTAPPSLPQMFAGTGHRLGSPMPSLPTEHPAQDLKDCQKQAESGLALNPDQPTTNIQIRLADGSRVVIRCNHTHTLADIRQYIVTYPSTLSLSSPYCLLHLYLSIHFCMKPLTAPHPLLCFQSSLTSVSSARPEYGSQLFSLVTQYPMRELSDDSTSLKDLELLNTSLLLKLK</sequence>
<proteinExistence type="predicted"/>
<organism evidence="5 6">
    <name type="scientific">Cordylochernes scorpioides</name>
    <dbReference type="NCBI Taxonomy" id="51811"/>
    <lineage>
        <taxon>Eukaryota</taxon>
        <taxon>Metazoa</taxon>
        <taxon>Ecdysozoa</taxon>
        <taxon>Arthropoda</taxon>
        <taxon>Chelicerata</taxon>
        <taxon>Arachnida</taxon>
        <taxon>Pseudoscorpiones</taxon>
        <taxon>Cheliferoidea</taxon>
        <taxon>Chernetidae</taxon>
        <taxon>Cordylochernes</taxon>
    </lineage>
</organism>
<dbReference type="InterPro" id="IPR036241">
    <property type="entry name" value="NSFL1C_SEP_dom_sf"/>
</dbReference>
<dbReference type="PANTHER" id="PTHR23333">
    <property type="entry name" value="UBX DOMAIN CONTAINING PROTEIN"/>
    <property type="match status" value="1"/>
</dbReference>
<evidence type="ECO:0000259" key="4">
    <source>
        <dbReference type="PROSITE" id="PS51399"/>
    </source>
</evidence>
<reference evidence="5 6" key="1">
    <citation type="submission" date="2022-01" db="EMBL/GenBank/DDBJ databases">
        <title>A chromosomal length assembly of Cordylochernes scorpioides.</title>
        <authorList>
            <person name="Zeh D."/>
            <person name="Zeh J."/>
        </authorList>
    </citation>
    <scope>NUCLEOTIDE SEQUENCE [LARGE SCALE GENOMIC DNA]</scope>
    <source>
        <strain evidence="5">IN4F17</strain>
        <tissue evidence="5">Whole Body</tissue>
    </source>
</reference>
<gene>
    <name evidence="5" type="ORF">LAZ67_2001991</name>
</gene>
<accession>A0ABY6K3E0</accession>
<evidence type="ECO:0000256" key="1">
    <source>
        <dbReference type="SAM" id="MobiDB-lite"/>
    </source>
</evidence>
<dbReference type="InterPro" id="IPR001012">
    <property type="entry name" value="UBX_dom"/>
</dbReference>
<feature type="domain" description="UBX" evidence="3">
    <location>
        <begin position="235"/>
        <end position="357"/>
    </location>
</feature>
<dbReference type="PROSITE" id="PS50033">
    <property type="entry name" value="UBX"/>
    <property type="match status" value="1"/>
</dbReference>
<dbReference type="Pfam" id="PF00789">
    <property type="entry name" value="UBX"/>
    <property type="match status" value="2"/>
</dbReference>
<dbReference type="PROSITE" id="PS51399">
    <property type="entry name" value="SEP"/>
    <property type="match status" value="1"/>
</dbReference>
<dbReference type="SMART" id="SM00166">
    <property type="entry name" value="UBX"/>
    <property type="match status" value="1"/>
</dbReference>
<feature type="domain" description="SEP" evidence="4">
    <location>
        <begin position="123"/>
        <end position="188"/>
    </location>
</feature>
<dbReference type="SUPFAM" id="SSF54236">
    <property type="entry name" value="Ubiquitin-like"/>
    <property type="match status" value="2"/>
</dbReference>
<dbReference type="SMART" id="SM00553">
    <property type="entry name" value="SEP"/>
    <property type="match status" value="1"/>
</dbReference>
<dbReference type="InterPro" id="IPR029071">
    <property type="entry name" value="Ubiquitin-like_domsf"/>
</dbReference>
<feature type="region of interest" description="Disordered" evidence="1">
    <location>
        <begin position="86"/>
        <end position="119"/>
    </location>
</feature>
<evidence type="ECO:0000313" key="5">
    <source>
        <dbReference type="EMBL" id="UYV62806.1"/>
    </source>
</evidence>
<feature type="signal peptide" evidence="2">
    <location>
        <begin position="1"/>
        <end position="21"/>
    </location>
</feature>
<keyword evidence="2" id="KW-0732">Signal</keyword>
<dbReference type="Gene3D" id="3.10.20.90">
    <property type="entry name" value="Phosphatidylinositol 3-kinase Catalytic Subunit, Chain A, domain 1"/>
    <property type="match status" value="1"/>
</dbReference>
<dbReference type="PANTHER" id="PTHR23333:SF20">
    <property type="entry name" value="NSFL1 COFACTOR P47"/>
    <property type="match status" value="1"/>
</dbReference>
<evidence type="ECO:0000313" key="6">
    <source>
        <dbReference type="Proteomes" id="UP001235939"/>
    </source>
</evidence>
<dbReference type="Gene3D" id="3.30.420.210">
    <property type="entry name" value="SEP domain"/>
    <property type="match status" value="1"/>
</dbReference>
<feature type="chain" id="PRO_5046250766" evidence="2">
    <location>
        <begin position="22"/>
        <end position="359"/>
    </location>
</feature>
<protein>
    <submittedName>
        <fullName evidence="5">NSFL1C</fullName>
    </submittedName>
</protein>
<dbReference type="Proteomes" id="UP001235939">
    <property type="component" value="Chromosome 02"/>
</dbReference>
<keyword evidence="6" id="KW-1185">Reference proteome</keyword>